<evidence type="ECO:0000313" key="2">
    <source>
        <dbReference type="EMBL" id="CAE7240882.1"/>
    </source>
</evidence>
<evidence type="ECO:0000313" key="3">
    <source>
        <dbReference type="Proteomes" id="UP000649617"/>
    </source>
</evidence>
<name>A0A812LGX7_SYMPI</name>
<keyword evidence="3" id="KW-1185">Reference proteome</keyword>
<reference evidence="2" key="1">
    <citation type="submission" date="2021-02" db="EMBL/GenBank/DDBJ databases">
        <authorList>
            <person name="Dougan E. K."/>
            <person name="Rhodes N."/>
            <person name="Thang M."/>
            <person name="Chan C."/>
        </authorList>
    </citation>
    <scope>NUCLEOTIDE SEQUENCE</scope>
</reference>
<sequence>MAALGLVPAKSLRAPNALVRSSPDLSASSLLDEKFGLVSGTWAGTGICDLRASVAAQQKQIDSLVDRVAVLLSSMHSEACSAMRCDSLCSLTHYSRDHANRPLVRLFDCNLSDSLPVPLVPQAALHALVWTFRCQVLQDVQAAFSAFNFDARLMEMRRVGEELDARLNEFRVQVRRFGISDAASVQDQLVRLGESMSGLDVRFSGHEHKVHELEDQVGESMIAVHDRLTSQWDGASAEFKKLSDRLESAESDIALLSDEDPAHSFTDTIRKASDSLRAECQDFVLQQLEPATARLTALEDVLQEHFSQQHQDLLQALRSASEVAEEQEGERAKQKDWLRQTRDDMRQHGEQLLQLTREVRDVRAFASTLEGAVEGHRKQVANLELKPSAQDVVERVDLVQAKVEALAEQRSMNQKVVQRVDEVDARLTSISCSTSQEFRFLTQQVRDLEGALNSQAEGNEKTTKQTKHLQDQVQDLVSFVKELPMAVLSGSSLQTDTEDRMLQALERKVDMALHDLRCQLELQIEQISDREQRQRLQSDSRALEEARMQKMVFDVRKEFEQKLADAGMGTQQMLRELRQEFEARSSQSQRHGEDLRRELELKLDRKFCSSEMVLEEFRHTLDNLRTQQQGTLHKFSEDMKQLGAELEVRLVKAQGSSHRLAAELRKDLDVAGMATLPVYKMCKDEQNLAETSRLVLQEELQDSERQQLVNEFRQDCLDAASSDQVRQAAEAGAMALNALKAT</sequence>
<dbReference type="OrthoDB" id="429179at2759"/>
<gene>
    <name evidence="2" type="ORF">SPIL2461_LOCUS4138</name>
</gene>
<accession>A0A812LGX7</accession>
<feature type="coiled-coil region" evidence="1">
    <location>
        <begin position="307"/>
        <end position="409"/>
    </location>
</feature>
<dbReference type="AlphaFoldDB" id="A0A812LGX7"/>
<organism evidence="2 3">
    <name type="scientific">Symbiodinium pilosum</name>
    <name type="common">Dinoflagellate</name>
    <dbReference type="NCBI Taxonomy" id="2952"/>
    <lineage>
        <taxon>Eukaryota</taxon>
        <taxon>Sar</taxon>
        <taxon>Alveolata</taxon>
        <taxon>Dinophyceae</taxon>
        <taxon>Suessiales</taxon>
        <taxon>Symbiodiniaceae</taxon>
        <taxon>Symbiodinium</taxon>
    </lineage>
</organism>
<keyword evidence="1" id="KW-0175">Coiled coil</keyword>
<dbReference type="Proteomes" id="UP000649617">
    <property type="component" value="Unassembled WGS sequence"/>
</dbReference>
<protein>
    <submittedName>
        <fullName evidence="2">Uncharacterized protein</fullName>
    </submittedName>
</protein>
<dbReference type="EMBL" id="CAJNIZ010005335">
    <property type="protein sequence ID" value="CAE7240882.1"/>
    <property type="molecule type" value="Genomic_DNA"/>
</dbReference>
<evidence type="ECO:0000256" key="1">
    <source>
        <dbReference type="SAM" id="Coils"/>
    </source>
</evidence>
<proteinExistence type="predicted"/>
<comment type="caution">
    <text evidence="2">The sequence shown here is derived from an EMBL/GenBank/DDBJ whole genome shotgun (WGS) entry which is preliminary data.</text>
</comment>